<sequence length="315" mass="35480">MSTFTNRQPAKIDAQMQLGHGAELIQRQRQPYRDGRPATPIFMIHDGGGTTFAYHCMELINRFIYGISNPYFHSPEAFEGSLADLGEVYTVWIRTAVTKRDFPIRNSSDGRVQIYLGGWSLGGMLSLEIAKRLVDDDDIKVVGILMVDTIYPGGLKRTTTTEFSSNVSEPGLTKNEILSRRCMVQARRLVGRWKIPVWDGDDTDTRPKIVLLRAKERLPTAASSPGFDELDTYRADKRLGWGWYDKNMFAEVFPVDGHHFDLFSVGRVEKTTKAVKRALERLDTLDMDLMSKGPIDGCGGSIMAFQSLPEYSVIE</sequence>
<reference evidence="1 2" key="1">
    <citation type="submission" date="2020-07" db="EMBL/GenBank/DDBJ databases">
        <title>Metarhizium humberi genome.</title>
        <authorList>
            <person name="Lysoe E."/>
        </authorList>
    </citation>
    <scope>NUCLEOTIDE SEQUENCE [LARGE SCALE GENOMIC DNA]</scope>
    <source>
        <strain evidence="1 2">ESALQ1638</strain>
    </source>
</reference>
<accession>A0A9P8S8T1</accession>
<dbReference type="SUPFAM" id="SSF53474">
    <property type="entry name" value="alpha/beta-Hydrolases"/>
    <property type="match status" value="1"/>
</dbReference>
<evidence type="ECO:0000313" key="2">
    <source>
        <dbReference type="Proteomes" id="UP000764110"/>
    </source>
</evidence>
<dbReference type="InterPro" id="IPR029058">
    <property type="entry name" value="AB_hydrolase_fold"/>
</dbReference>
<dbReference type="Proteomes" id="UP000764110">
    <property type="component" value="Unassembled WGS sequence"/>
</dbReference>
<dbReference type="Gene3D" id="3.40.50.1820">
    <property type="entry name" value="alpha/beta hydrolase"/>
    <property type="match status" value="1"/>
</dbReference>
<evidence type="ECO:0008006" key="3">
    <source>
        <dbReference type="Google" id="ProtNLM"/>
    </source>
</evidence>
<dbReference type="EMBL" id="JACEFI010000004">
    <property type="protein sequence ID" value="KAH0599011.1"/>
    <property type="molecule type" value="Genomic_DNA"/>
</dbReference>
<name>A0A9P8S8T1_9HYPO</name>
<evidence type="ECO:0000313" key="1">
    <source>
        <dbReference type="EMBL" id="KAH0599011.1"/>
    </source>
</evidence>
<dbReference type="AlphaFoldDB" id="A0A9P8S8T1"/>
<gene>
    <name evidence="1" type="ORF">MHUMG1_03125</name>
</gene>
<organism evidence="1 2">
    <name type="scientific">Metarhizium humberi</name>
    <dbReference type="NCBI Taxonomy" id="2596975"/>
    <lineage>
        <taxon>Eukaryota</taxon>
        <taxon>Fungi</taxon>
        <taxon>Dikarya</taxon>
        <taxon>Ascomycota</taxon>
        <taxon>Pezizomycotina</taxon>
        <taxon>Sordariomycetes</taxon>
        <taxon>Hypocreomycetidae</taxon>
        <taxon>Hypocreales</taxon>
        <taxon>Clavicipitaceae</taxon>
        <taxon>Metarhizium</taxon>
    </lineage>
</organism>
<proteinExistence type="predicted"/>
<comment type="caution">
    <text evidence="1">The sequence shown here is derived from an EMBL/GenBank/DDBJ whole genome shotgun (WGS) entry which is preliminary data.</text>
</comment>
<protein>
    <recommendedName>
        <fullName evidence="3">Thioesterase domain containing protein</fullName>
    </recommendedName>
</protein>
<keyword evidence="2" id="KW-1185">Reference proteome</keyword>